<keyword evidence="3" id="KW-1185">Reference proteome</keyword>
<comment type="caution">
    <text evidence="2">The sequence shown here is derived from an EMBL/GenBank/DDBJ whole genome shotgun (WGS) entry which is preliminary data.</text>
</comment>
<proteinExistence type="predicted"/>
<organism evidence="2 3">
    <name type="scientific">Endomicrobium trichonymphae</name>
    <dbReference type="NCBI Taxonomy" id="1408204"/>
    <lineage>
        <taxon>Bacteria</taxon>
        <taxon>Pseudomonadati</taxon>
        <taxon>Elusimicrobiota</taxon>
        <taxon>Endomicrobiia</taxon>
        <taxon>Endomicrobiales</taxon>
        <taxon>Endomicrobiaceae</taxon>
        <taxon>Candidatus Endomicrobiellum</taxon>
    </lineage>
</organism>
<gene>
    <name evidence="2" type="ORF">ATZ36_11100</name>
</gene>
<evidence type="ECO:0000313" key="3">
    <source>
        <dbReference type="Proteomes" id="UP000095237"/>
    </source>
</evidence>
<reference evidence="2 3" key="1">
    <citation type="submission" date="2015-11" db="EMBL/GenBank/DDBJ databases">
        <title>Evidence for parallel genomic evolution in an endosymbiosis of termite gut flagellates.</title>
        <authorList>
            <person name="Zheng H."/>
        </authorList>
    </citation>
    <scope>NUCLEOTIDE SEQUENCE [LARGE SCALE GENOMIC DNA]</scope>
    <source>
        <strain evidence="2 3">CET450</strain>
    </source>
</reference>
<dbReference type="EMBL" id="LNVX01000825">
    <property type="protein sequence ID" value="OEG69169.1"/>
    <property type="molecule type" value="Genomic_DNA"/>
</dbReference>
<keyword evidence="1" id="KW-0812">Transmembrane</keyword>
<evidence type="ECO:0000256" key="1">
    <source>
        <dbReference type="SAM" id="Phobius"/>
    </source>
</evidence>
<name>A0A1E5IF92_ENDTX</name>
<keyword evidence="1" id="KW-0472">Membrane</keyword>
<dbReference type="AlphaFoldDB" id="A0A1E5IF92"/>
<protein>
    <submittedName>
        <fullName evidence="2">Uncharacterized protein</fullName>
    </submittedName>
</protein>
<evidence type="ECO:0000313" key="2">
    <source>
        <dbReference type="EMBL" id="OEG69169.1"/>
    </source>
</evidence>
<keyword evidence="1" id="KW-1133">Transmembrane helix</keyword>
<dbReference type="Proteomes" id="UP000095237">
    <property type="component" value="Unassembled WGS sequence"/>
</dbReference>
<feature type="transmembrane region" description="Helical" evidence="1">
    <location>
        <begin position="20"/>
        <end position="48"/>
    </location>
</feature>
<sequence length="64" mass="7485">MPRTLYLRQTLKCLQFFSRFAAAVPVNFSFVILKYFCYDINLFVGLLFSGIKKRLSCKGRLLDL</sequence>
<accession>A0A1E5IF92</accession>